<sequence length="143" mass="15839">MKFMKSLLVATLAASGLAITTRTDSMTSGNPIRKVVSMMEKMADKIEDEAKKEADQYDKFECYCKKTIAELEENIRQAETNPVSQADIDKKKSEIAGLQQELKTLKEDRIAEEETLKSAEMQRGKAGGFSIVADETDALGLAR</sequence>
<accession>A0ABP0JJ33</accession>
<dbReference type="EMBL" id="CAXAMN010005557">
    <property type="protein sequence ID" value="CAK9014401.1"/>
    <property type="molecule type" value="Genomic_DNA"/>
</dbReference>
<evidence type="ECO:0000256" key="2">
    <source>
        <dbReference type="SAM" id="SignalP"/>
    </source>
</evidence>
<name>A0ABP0JJ33_9DINO</name>
<feature type="signal peptide" evidence="2">
    <location>
        <begin position="1"/>
        <end position="18"/>
    </location>
</feature>
<organism evidence="3 4">
    <name type="scientific">Durusdinium trenchii</name>
    <dbReference type="NCBI Taxonomy" id="1381693"/>
    <lineage>
        <taxon>Eukaryota</taxon>
        <taxon>Sar</taxon>
        <taxon>Alveolata</taxon>
        <taxon>Dinophyceae</taxon>
        <taxon>Suessiales</taxon>
        <taxon>Symbiodiniaceae</taxon>
        <taxon>Durusdinium</taxon>
    </lineage>
</organism>
<evidence type="ECO:0000313" key="3">
    <source>
        <dbReference type="EMBL" id="CAK9014401.1"/>
    </source>
</evidence>
<dbReference type="Proteomes" id="UP001642484">
    <property type="component" value="Unassembled WGS sequence"/>
</dbReference>
<keyword evidence="2" id="KW-0732">Signal</keyword>
<evidence type="ECO:0000256" key="1">
    <source>
        <dbReference type="SAM" id="Coils"/>
    </source>
</evidence>
<feature type="chain" id="PRO_5046728282" evidence="2">
    <location>
        <begin position="19"/>
        <end position="143"/>
    </location>
</feature>
<evidence type="ECO:0000313" key="4">
    <source>
        <dbReference type="Proteomes" id="UP001642484"/>
    </source>
</evidence>
<comment type="caution">
    <text evidence="3">The sequence shown here is derived from an EMBL/GenBank/DDBJ whole genome shotgun (WGS) entry which is preliminary data.</text>
</comment>
<reference evidence="3 4" key="1">
    <citation type="submission" date="2024-02" db="EMBL/GenBank/DDBJ databases">
        <authorList>
            <person name="Chen Y."/>
            <person name="Shah S."/>
            <person name="Dougan E. K."/>
            <person name="Thang M."/>
            <person name="Chan C."/>
        </authorList>
    </citation>
    <scope>NUCLEOTIDE SEQUENCE [LARGE SCALE GENOMIC DNA]</scope>
</reference>
<proteinExistence type="predicted"/>
<keyword evidence="4" id="KW-1185">Reference proteome</keyword>
<feature type="coiled-coil region" evidence="1">
    <location>
        <begin position="88"/>
        <end position="122"/>
    </location>
</feature>
<protein>
    <submittedName>
        <fullName evidence="3">Uncharacterized protein</fullName>
    </submittedName>
</protein>
<keyword evidence="1" id="KW-0175">Coiled coil</keyword>
<gene>
    <name evidence="3" type="ORF">CCMP2556_LOCUS11670</name>
</gene>